<dbReference type="AlphaFoldDB" id="Q5CUA5"/>
<evidence type="ECO:0000256" key="8">
    <source>
        <dbReference type="RuleBase" id="RU363075"/>
    </source>
</evidence>
<reference evidence="9 10" key="1">
    <citation type="journal article" date="2004" name="Science">
        <title>Complete genome sequence of the apicomplexan, Cryptosporidium parvum.</title>
        <authorList>
            <person name="Abrahamsen M.S."/>
            <person name="Templeton T.J."/>
            <person name="Enomoto S."/>
            <person name="Abrahante J.E."/>
            <person name="Zhu G."/>
            <person name="Lancto C.A."/>
            <person name="Deng M."/>
            <person name="Liu C."/>
            <person name="Widmer G."/>
            <person name="Tzipori S."/>
            <person name="Buck G.A."/>
            <person name="Xu P."/>
            <person name="Bankier A.T."/>
            <person name="Dear P.H."/>
            <person name="Konfortov B.A."/>
            <person name="Spriggs H.F."/>
            <person name="Iyer L."/>
            <person name="Anantharaman V."/>
            <person name="Aravind L."/>
            <person name="Kapur V."/>
        </authorList>
    </citation>
    <scope>NUCLEOTIDE SEQUENCE [LARGE SCALE GENOMIC DNA]</scope>
    <source>
        <strain evidence="10">Iowa II</strain>
    </source>
</reference>
<feature type="non-terminal residue" evidence="9">
    <location>
        <position position="1"/>
    </location>
</feature>
<dbReference type="EC" id="2.4.1.-" evidence="8"/>
<evidence type="ECO:0000256" key="4">
    <source>
        <dbReference type="ARBA" id="ARBA00022692"/>
    </source>
</evidence>
<organism evidence="9 10">
    <name type="scientific">Cryptosporidium parvum (strain Iowa II)</name>
    <dbReference type="NCBI Taxonomy" id="353152"/>
    <lineage>
        <taxon>Eukaryota</taxon>
        <taxon>Sar</taxon>
        <taxon>Alveolata</taxon>
        <taxon>Apicomplexa</taxon>
        <taxon>Conoidasida</taxon>
        <taxon>Coccidia</taxon>
        <taxon>Eucoccidiorida</taxon>
        <taxon>Eimeriorina</taxon>
        <taxon>Cryptosporidiidae</taxon>
        <taxon>Cryptosporidium</taxon>
    </lineage>
</organism>
<gene>
    <name evidence="9" type="ORF">cgd3_3590</name>
</gene>
<comment type="subcellular location">
    <subcellularLocation>
        <location evidence="1 8">Endoplasmic reticulum membrane</location>
        <topology evidence="1 8">Multi-pass membrane protein</topology>
    </subcellularLocation>
</comment>
<keyword evidence="3 9" id="KW-0808">Transferase</keyword>
<keyword evidence="4 8" id="KW-0812">Transmembrane</keyword>
<feature type="transmembrane region" description="Helical" evidence="8">
    <location>
        <begin position="230"/>
        <end position="261"/>
    </location>
</feature>
<dbReference type="STRING" id="353152.Q5CUA5"/>
<dbReference type="FunCoup" id="Q5CUA5">
    <property type="interactions" value="245"/>
</dbReference>
<dbReference type="RefSeq" id="XP_626909.1">
    <property type="nucleotide sequence ID" value="XM_626909.1"/>
</dbReference>
<proteinExistence type="inferred from homology"/>
<evidence type="ECO:0000313" key="10">
    <source>
        <dbReference type="Proteomes" id="UP000006726"/>
    </source>
</evidence>
<dbReference type="PANTHER" id="PTHR22760">
    <property type="entry name" value="GLYCOSYLTRANSFERASE"/>
    <property type="match status" value="1"/>
</dbReference>
<evidence type="ECO:0000256" key="7">
    <source>
        <dbReference type="ARBA" id="ARBA00023136"/>
    </source>
</evidence>
<evidence type="ECO:0000313" key="9">
    <source>
        <dbReference type="EMBL" id="EAK89253.1"/>
    </source>
</evidence>
<dbReference type="GO" id="GO:0006506">
    <property type="term" value="P:GPI anchor biosynthetic process"/>
    <property type="evidence" value="ECO:0007669"/>
    <property type="project" value="TreeGrafter"/>
</dbReference>
<evidence type="ECO:0000256" key="5">
    <source>
        <dbReference type="ARBA" id="ARBA00022824"/>
    </source>
</evidence>
<feature type="transmembrane region" description="Helical" evidence="8">
    <location>
        <begin position="445"/>
        <end position="462"/>
    </location>
</feature>
<feature type="transmembrane region" description="Helical" evidence="8">
    <location>
        <begin position="333"/>
        <end position="356"/>
    </location>
</feature>
<keyword evidence="2 8" id="KW-0328">Glycosyltransferase</keyword>
<dbReference type="GO" id="GO:0005789">
    <property type="term" value="C:endoplasmic reticulum membrane"/>
    <property type="evidence" value="ECO:0007669"/>
    <property type="project" value="UniProtKB-SubCell"/>
</dbReference>
<accession>Q5CUA5</accession>
<comment type="caution">
    <text evidence="9">The sequence shown here is derived from an EMBL/GenBank/DDBJ whole genome shotgun (WGS) entry which is preliminary data.</text>
</comment>
<keyword evidence="5 8" id="KW-0256">Endoplasmic reticulum</keyword>
<dbReference type="Proteomes" id="UP000006726">
    <property type="component" value="Chromosome 3"/>
</dbReference>
<comment type="similarity">
    <text evidence="8">Belongs to the glycosyltransferase 22 family.</text>
</comment>
<dbReference type="InParanoid" id="Q5CUA5"/>
<dbReference type="PANTHER" id="PTHR22760:SF4">
    <property type="entry name" value="GPI MANNOSYLTRANSFERASE 3"/>
    <property type="match status" value="1"/>
</dbReference>
<dbReference type="KEGG" id="cpv:cgd3_3590"/>
<keyword evidence="7 8" id="KW-0472">Membrane</keyword>
<feature type="transmembrane region" description="Helical" evidence="8">
    <location>
        <begin position="281"/>
        <end position="304"/>
    </location>
</feature>
<name>Q5CUA5_CRYPI</name>
<feature type="transmembrane region" description="Helical" evidence="8">
    <location>
        <begin position="63"/>
        <end position="84"/>
    </location>
</feature>
<dbReference type="InterPro" id="IPR005599">
    <property type="entry name" value="GPI_mannosylTrfase"/>
</dbReference>
<evidence type="ECO:0000256" key="3">
    <source>
        <dbReference type="ARBA" id="ARBA00022679"/>
    </source>
</evidence>
<evidence type="ECO:0000256" key="6">
    <source>
        <dbReference type="ARBA" id="ARBA00022989"/>
    </source>
</evidence>
<protein>
    <recommendedName>
        <fullName evidence="8">Mannosyltransferase</fullName>
        <ecNumber evidence="8">2.4.1.-</ecNumber>
    </recommendedName>
</protein>
<keyword evidence="10" id="KW-1185">Reference proteome</keyword>
<sequence>KFLKVKKNLFLIMVYIIIIVFRILNSLFIRTTYNPDEYWQSLEVAHKIVNKFGYLTWEWEPCVSLRSIIHPLIFTICYIIINFFKKIVKFFCKNNYQCLYHTNYYFIIPRLYQSIFAILTDIGTSKVAYSIFHKNYYARMETKIEDSDNKSKSNLKDSIFFKISFYQKICNKYKLDFVALFISLFSWYNFYTLCRTYAQTVENCINIWSIYFIIKSEELINGSYSDNQSLIIGIFLSSLSVLVRHSSVQFWLILYLTLIIFQIKDIINKGSKYSIFTIMKLLKICIVVVFITIPVMFYLDYLFYKKFTIPMINFVKFNLMGDPGQIYGSNSRLYYFTEMPIVTLLSYLPFMILGIIESFNLKNQIFKISQISTLITMILLSTTSHKEHRFIIPYFPILLITTSLGIYKLILEIHKLFKMDNNNCMGLLFSSISIFRIYLNNKYLLVTLLAQIIPAFFFTTIFQRGGESAIRYLSNLNLQKNGSIFFVSQCHMYPAYSFLNQDVKFGFFDCSPNINQSIKHKNMNEILWTHPNTTQLLEEIFVINPLLNTSYPSPYISSNITKLNTSNFDNCLNYRFNRKLSGELPKFFVINSYFNENLQEWLHKHNYKLIRRVFDSFFLETPIGLVFWSYLYIYEKI</sequence>
<dbReference type="OMA" id="CYDTPLY"/>
<dbReference type="GeneID" id="3373938"/>
<evidence type="ECO:0000256" key="1">
    <source>
        <dbReference type="ARBA" id="ARBA00004477"/>
    </source>
</evidence>
<feature type="transmembrane region" description="Helical" evidence="8">
    <location>
        <begin position="173"/>
        <end position="191"/>
    </location>
</feature>
<dbReference type="OrthoDB" id="416834at2759"/>
<feature type="transmembrane region" description="Helical" evidence="8">
    <location>
        <begin position="391"/>
        <end position="410"/>
    </location>
</feature>
<keyword evidence="6 8" id="KW-1133">Transmembrane helix</keyword>
<dbReference type="EMBL" id="AAEE01000004">
    <property type="protein sequence ID" value="EAK89253.1"/>
    <property type="molecule type" value="Genomic_DNA"/>
</dbReference>
<evidence type="ECO:0000256" key="2">
    <source>
        <dbReference type="ARBA" id="ARBA00022676"/>
    </source>
</evidence>
<dbReference type="Pfam" id="PF03901">
    <property type="entry name" value="Glyco_transf_22"/>
    <property type="match status" value="1"/>
</dbReference>
<feature type="transmembrane region" description="Helical" evidence="8">
    <location>
        <begin position="9"/>
        <end position="29"/>
    </location>
</feature>
<dbReference type="GO" id="GO:0000026">
    <property type="term" value="F:alpha-1,2-mannosyltransferase activity"/>
    <property type="evidence" value="ECO:0007669"/>
    <property type="project" value="TreeGrafter"/>
</dbReference>
<feature type="transmembrane region" description="Helical" evidence="8">
    <location>
        <begin position="368"/>
        <end position="385"/>
    </location>
</feature>